<proteinExistence type="predicted"/>
<accession>A0A916YE07</accession>
<dbReference type="GO" id="GO:0051604">
    <property type="term" value="P:protein maturation"/>
    <property type="evidence" value="ECO:0007669"/>
    <property type="project" value="TreeGrafter"/>
</dbReference>
<feature type="domain" description="YrdC-like" evidence="1">
    <location>
        <begin position="7"/>
        <end position="81"/>
    </location>
</feature>
<evidence type="ECO:0000259" key="1">
    <source>
        <dbReference type="Pfam" id="PF01300"/>
    </source>
</evidence>
<organism evidence="2 3">
    <name type="scientific">Croceicoccus pelagius</name>
    <dbReference type="NCBI Taxonomy" id="1703341"/>
    <lineage>
        <taxon>Bacteria</taxon>
        <taxon>Pseudomonadati</taxon>
        <taxon>Pseudomonadota</taxon>
        <taxon>Alphaproteobacteria</taxon>
        <taxon>Sphingomonadales</taxon>
        <taxon>Erythrobacteraceae</taxon>
        <taxon>Croceicoccus</taxon>
    </lineage>
</organism>
<comment type="caution">
    <text evidence="2">The sequence shown here is derived from an EMBL/GenBank/DDBJ whole genome shotgun (WGS) entry which is preliminary data.</text>
</comment>
<dbReference type="EMBL" id="BMIO01000004">
    <property type="protein sequence ID" value="GGD41748.1"/>
    <property type="molecule type" value="Genomic_DNA"/>
</dbReference>
<gene>
    <name evidence="2" type="ORF">GCM10010989_14700</name>
</gene>
<dbReference type="InterPro" id="IPR006070">
    <property type="entry name" value="Sua5-like_dom"/>
</dbReference>
<protein>
    <recommendedName>
        <fullName evidence="1">YrdC-like domain-containing protein</fullName>
    </recommendedName>
</protein>
<dbReference type="Gene3D" id="3.90.870.40">
    <property type="match status" value="1"/>
</dbReference>
<dbReference type="PANTHER" id="PTHR42959">
    <property type="entry name" value="CARBAMOYLTRANSFERASE"/>
    <property type="match status" value="1"/>
</dbReference>
<dbReference type="RefSeq" id="WP_066766529.1">
    <property type="nucleotide sequence ID" value="NZ_BMIO01000004.1"/>
</dbReference>
<dbReference type="AlphaFoldDB" id="A0A916YE07"/>
<dbReference type="Pfam" id="PF01300">
    <property type="entry name" value="Sua5_yciO_yrdC"/>
    <property type="match status" value="1"/>
</dbReference>
<sequence>MAETARLLRNGKITAIKGLEVSYLSCDARNAEAVHELRRRKARDAMPFALMARTVSGIARYCHVDAAADDLLQSPAAPMFPHTALRHNACGGRLRPILPRRNSRASSFQVGCFRPVF</sequence>
<dbReference type="GO" id="GO:0016743">
    <property type="term" value="F:carboxyl- or carbamoyltransferase activity"/>
    <property type="evidence" value="ECO:0007669"/>
    <property type="project" value="TreeGrafter"/>
</dbReference>
<evidence type="ECO:0000313" key="2">
    <source>
        <dbReference type="EMBL" id="GGD41748.1"/>
    </source>
</evidence>
<dbReference type="Proteomes" id="UP000598997">
    <property type="component" value="Unassembled WGS sequence"/>
</dbReference>
<dbReference type="InterPro" id="IPR051060">
    <property type="entry name" value="Carbamoyltrans_HypF-like"/>
</dbReference>
<dbReference type="Gene3D" id="3.30.110.120">
    <property type="match status" value="1"/>
</dbReference>
<reference evidence="2 3" key="1">
    <citation type="journal article" date="2014" name="Int. J. Syst. Evol. Microbiol.">
        <title>Complete genome sequence of Corynebacterium casei LMG S-19264T (=DSM 44701T), isolated from a smear-ripened cheese.</title>
        <authorList>
            <consortium name="US DOE Joint Genome Institute (JGI-PGF)"/>
            <person name="Walter F."/>
            <person name="Albersmeier A."/>
            <person name="Kalinowski J."/>
            <person name="Ruckert C."/>
        </authorList>
    </citation>
    <scope>NUCLEOTIDE SEQUENCE [LARGE SCALE GENOMIC DNA]</scope>
    <source>
        <strain evidence="2 3">CGMCC 1.15358</strain>
    </source>
</reference>
<dbReference type="InterPro" id="IPR017945">
    <property type="entry name" value="DHBP_synth_RibB-like_a/b_dom"/>
</dbReference>
<dbReference type="PANTHER" id="PTHR42959:SF1">
    <property type="entry name" value="CARBAMOYLTRANSFERASE HYPF"/>
    <property type="match status" value="1"/>
</dbReference>
<dbReference type="GO" id="GO:0003725">
    <property type="term" value="F:double-stranded RNA binding"/>
    <property type="evidence" value="ECO:0007669"/>
    <property type="project" value="InterPro"/>
</dbReference>
<name>A0A916YE07_9SPHN</name>
<evidence type="ECO:0000313" key="3">
    <source>
        <dbReference type="Proteomes" id="UP000598997"/>
    </source>
</evidence>
<dbReference type="GO" id="GO:0008270">
    <property type="term" value="F:zinc ion binding"/>
    <property type="evidence" value="ECO:0007669"/>
    <property type="project" value="TreeGrafter"/>
</dbReference>
<dbReference type="SUPFAM" id="SSF55821">
    <property type="entry name" value="YrdC/RibB"/>
    <property type="match status" value="1"/>
</dbReference>
<keyword evidence="3" id="KW-1185">Reference proteome</keyword>